<accession>A0A8C3YNM4</accession>
<comment type="subcellular location">
    <subcellularLocation>
        <location evidence="1 11">Cell membrane</location>
        <topology evidence="1 11">Multi-pass membrane protein</topology>
    </subcellularLocation>
</comment>
<evidence type="ECO:0000256" key="6">
    <source>
        <dbReference type="ARBA" id="ARBA00022989"/>
    </source>
</evidence>
<keyword evidence="7 11" id="KW-0297">G-protein coupled receptor</keyword>
<feature type="transmembrane region" description="Helical" evidence="11">
    <location>
        <begin position="46"/>
        <end position="65"/>
    </location>
</feature>
<dbReference type="InterPro" id="IPR004072">
    <property type="entry name" value="Vmron_rcpt_1"/>
</dbReference>
<dbReference type="Ensembl" id="ENSCWAT00000028297.1">
    <property type="protein sequence ID" value="ENSCWAP00000026106.1"/>
    <property type="gene ID" value="ENSCWAG00000019798.1"/>
</dbReference>
<dbReference type="GO" id="GO:0007606">
    <property type="term" value="P:sensory perception of chemical stimulus"/>
    <property type="evidence" value="ECO:0007669"/>
    <property type="project" value="UniProtKB-ARBA"/>
</dbReference>
<evidence type="ECO:0000256" key="5">
    <source>
        <dbReference type="ARBA" id="ARBA00022692"/>
    </source>
</evidence>
<evidence type="ECO:0000256" key="10">
    <source>
        <dbReference type="ARBA" id="ARBA00023224"/>
    </source>
</evidence>
<dbReference type="GeneTree" id="ENSGT01030000234553"/>
<dbReference type="SUPFAM" id="SSF81321">
    <property type="entry name" value="Family A G protein-coupled receptor-like"/>
    <property type="match status" value="1"/>
</dbReference>
<evidence type="ECO:0000256" key="7">
    <source>
        <dbReference type="ARBA" id="ARBA00023040"/>
    </source>
</evidence>
<reference evidence="12" key="1">
    <citation type="submission" date="2025-08" db="UniProtKB">
        <authorList>
            <consortium name="Ensembl"/>
        </authorList>
    </citation>
    <scope>IDENTIFICATION</scope>
</reference>
<evidence type="ECO:0000256" key="9">
    <source>
        <dbReference type="ARBA" id="ARBA00023170"/>
    </source>
</evidence>
<dbReference type="AlphaFoldDB" id="A0A8C3YNM4"/>
<reference evidence="12" key="2">
    <citation type="submission" date="2025-09" db="UniProtKB">
        <authorList>
            <consortium name="Ensembl"/>
        </authorList>
    </citation>
    <scope>IDENTIFICATION</scope>
</reference>
<comment type="similarity">
    <text evidence="2 11">Belongs to the G-protein coupled receptor 1 family.</text>
</comment>
<feature type="transmembrane region" description="Helical" evidence="11">
    <location>
        <begin position="161"/>
        <end position="190"/>
    </location>
</feature>
<dbReference type="Gene3D" id="1.20.1070.10">
    <property type="entry name" value="Rhodopsin 7-helix transmembrane proteins"/>
    <property type="match status" value="1"/>
</dbReference>
<dbReference type="Pfam" id="PF03402">
    <property type="entry name" value="V1R"/>
    <property type="match status" value="1"/>
</dbReference>
<proteinExistence type="inferred from homology"/>
<keyword evidence="4 11" id="KW-0589">Pheromone response</keyword>
<evidence type="ECO:0000256" key="4">
    <source>
        <dbReference type="ARBA" id="ARBA00022507"/>
    </source>
</evidence>
<dbReference type="PRINTS" id="PR01534">
    <property type="entry name" value="VOMERONASL1R"/>
</dbReference>
<keyword evidence="8 11" id="KW-0472">Membrane</keyword>
<dbReference type="FunFam" id="1.20.1070.10:FF:000051">
    <property type="entry name" value="Vomeronasal type-1 receptor"/>
    <property type="match status" value="1"/>
</dbReference>
<evidence type="ECO:0000256" key="11">
    <source>
        <dbReference type="RuleBase" id="RU364061"/>
    </source>
</evidence>
<comment type="caution">
    <text evidence="11">Lacks conserved residue(s) required for the propagation of feature annotation.</text>
</comment>
<keyword evidence="5 11" id="KW-0812">Transmembrane</keyword>
<keyword evidence="10 11" id="KW-0807">Transducer</keyword>
<evidence type="ECO:0000256" key="2">
    <source>
        <dbReference type="ARBA" id="ARBA00010663"/>
    </source>
</evidence>
<feature type="transmembrane region" description="Helical" evidence="11">
    <location>
        <begin position="18"/>
        <end position="37"/>
    </location>
</feature>
<evidence type="ECO:0000256" key="1">
    <source>
        <dbReference type="ARBA" id="ARBA00004651"/>
    </source>
</evidence>
<feature type="transmembrane region" description="Helical" evidence="11">
    <location>
        <begin position="218"/>
        <end position="243"/>
    </location>
</feature>
<evidence type="ECO:0000313" key="13">
    <source>
        <dbReference type="Proteomes" id="UP000694540"/>
    </source>
</evidence>
<dbReference type="PANTHER" id="PTHR24062">
    <property type="entry name" value="VOMERONASAL TYPE-1 RECEPTOR"/>
    <property type="match status" value="1"/>
</dbReference>
<protein>
    <recommendedName>
        <fullName evidence="11">Vomeronasal type-1 receptor</fullName>
    </recommendedName>
</protein>
<dbReference type="GO" id="GO:0005886">
    <property type="term" value="C:plasma membrane"/>
    <property type="evidence" value="ECO:0007669"/>
    <property type="project" value="UniProtKB-SubCell"/>
</dbReference>
<keyword evidence="3 11" id="KW-1003">Cell membrane</keyword>
<dbReference type="Proteomes" id="UP000694540">
    <property type="component" value="Unplaced"/>
</dbReference>
<evidence type="ECO:0000256" key="3">
    <source>
        <dbReference type="ARBA" id="ARBA00022475"/>
    </source>
</evidence>
<keyword evidence="13" id="KW-1185">Reference proteome</keyword>
<sequence length="281" mass="32295">YIQHYIQFTDIRNAFSEVGIGLSPNIVLLFHVLTFLLEHRPKPTDLATGHLALIHFFMLLTMAFMDSDIFGSQKTWDDIKCKLVLYLYRWMKDLSIRTTRLVSVTQAIALSPSSNMKHHITICTAFSSCGVHYCHPQCDLDSSSFVTKSCSLYPVIYFLRYLYFALVTFQDVSMLGLMALSSGYMVILLYRHQRQTQHLHGTKLSPKASPEERATQTILLLMSFIVVMYFLDIIVFSSSLMLWNNDPVCLCVQMLTGNGYASISPLVLITESKIYKWWRKI</sequence>
<evidence type="ECO:0000256" key="8">
    <source>
        <dbReference type="ARBA" id="ARBA00023136"/>
    </source>
</evidence>
<evidence type="ECO:0000313" key="12">
    <source>
        <dbReference type="Ensembl" id="ENSCWAP00000026106.1"/>
    </source>
</evidence>
<dbReference type="GO" id="GO:0016503">
    <property type="term" value="F:pheromone receptor activity"/>
    <property type="evidence" value="ECO:0007669"/>
    <property type="project" value="InterPro"/>
</dbReference>
<organism evidence="12 13">
    <name type="scientific">Catagonus wagneri</name>
    <name type="common">Chacoan peccary</name>
    <dbReference type="NCBI Taxonomy" id="51154"/>
    <lineage>
        <taxon>Eukaryota</taxon>
        <taxon>Metazoa</taxon>
        <taxon>Chordata</taxon>
        <taxon>Craniata</taxon>
        <taxon>Vertebrata</taxon>
        <taxon>Euteleostomi</taxon>
        <taxon>Mammalia</taxon>
        <taxon>Eutheria</taxon>
        <taxon>Laurasiatheria</taxon>
        <taxon>Artiodactyla</taxon>
        <taxon>Suina</taxon>
        <taxon>Tayassuidae</taxon>
        <taxon>Catagonus</taxon>
    </lineage>
</organism>
<keyword evidence="9 11" id="KW-0675">Receptor</keyword>
<name>A0A8C3YNM4_9CETA</name>
<dbReference type="GO" id="GO:0019236">
    <property type="term" value="P:response to pheromone"/>
    <property type="evidence" value="ECO:0007669"/>
    <property type="project" value="UniProtKB-KW"/>
</dbReference>
<keyword evidence="6 11" id="KW-1133">Transmembrane helix</keyword>